<keyword evidence="3" id="KW-0732">Signal</keyword>
<organism evidence="5 6">
    <name type="scientific">Aspergillus leporis</name>
    <dbReference type="NCBI Taxonomy" id="41062"/>
    <lineage>
        <taxon>Eukaryota</taxon>
        <taxon>Fungi</taxon>
        <taxon>Dikarya</taxon>
        <taxon>Ascomycota</taxon>
        <taxon>Pezizomycotina</taxon>
        <taxon>Eurotiomycetes</taxon>
        <taxon>Eurotiomycetidae</taxon>
        <taxon>Eurotiales</taxon>
        <taxon>Aspergillaceae</taxon>
        <taxon>Aspergillus</taxon>
        <taxon>Aspergillus subgen. Circumdati</taxon>
    </lineage>
</organism>
<accession>A0A5N5X460</accession>
<sequence length="430" mass="48208">MADPLSIAASVLAVITAAVQSTKSLCETVKRFKDRNKTLRRLQDELEDLTNILDSLIQVANTETSMLALLQGPVDRCSQVCREFEQSMKAFSGRSKTGFRDWTKMEFMKGDINEFIDTIAGYKSTISVGLGTITMHTSKVSHQVIQEYNEMIQDTAYNLEVHLQRIDEKMAQFTIENTNPSDISIDLEDEREVTKQCLRICEDARSYIESLTNRESSLLQEAPKATAEDDMRHFFEAQLLTRRALDENRDSFAETIGRLGKRLESLVLNSDPGKDNERLRLQEDINISKQCLEVCKVASEVSRQKIYRIGEVIADGDSDQVVVTTLADLFDIKKALSKGNSAQLVGSMTDESLRHLAEKRYSSRFGALAGDFDPAEAGNTNSRSVLETQKSKHAFPPQTSNDKQSPGPETRRNRPSSNEMRKRAMGGATD</sequence>
<feature type="chain" id="PRO_5025054670" description="Azaphilone pigments biosynthesis cluster protein L N-terminal domain-containing protein" evidence="3">
    <location>
        <begin position="22"/>
        <end position="430"/>
    </location>
</feature>
<name>A0A5N5X460_9EURO</name>
<feature type="domain" description="Azaphilone pigments biosynthesis cluster protein L N-terminal" evidence="4">
    <location>
        <begin position="2"/>
        <end position="202"/>
    </location>
</feature>
<evidence type="ECO:0000256" key="1">
    <source>
        <dbReference type="SAM" id="Coils"/>
    </source>
</evidence>
<evidence type="ECO:0000256" key="3">
    <source>
        <dbReference type="SAM" id="SignalP"/>
    </source>
</evidence>
<dbReference type="Proteomes" id="UP000326565">
    <property type="component" value="Unassembled WGS sequence"/>
</dbReference>
<dbReference type="Pfam" id="PF17111">
    <property type="entry name" value="PigL_N"/>
    <property type="match status" value="1"/>
</dbReference>
<evidence type="ECO:0000259" key="4">
    <source>
        <dbReference type="Pfam" id="PF17111"/>
    </source>
</evidence>
<feature type="coiled-coil region" evidence="1">
    <location>
        <begin position="29"/>
        <end position="59"/>
    </location>
</feature>
<proteinExistence type="predicted"/>
<feature type="compositionally biased region" description="Polar residues" evidence="2">
    <location>
        <begin position="378"/>
        <end position="388"/>
    </location>
</feature>
<protein>
    <recommendedName>
        <fullName evidence="4">Azaphilone pigments biosynthesis cluster protein L N-terminal domain-containing protein</fullName>
    </recommendedName>
</protein>
<evidence type="ECO:0000313" key="5">
    <source>
        <dbReference type="EMBL" id="KAB8075511.1"/>
    </source>
</evidence>
<reference evidence="5 6" key="1">
    <citation type="submission" date="2019-04" db="EMBL/GenBank/DDBJ databases">
        <title>Friends and foes A comparative genomics study of 23 Aspergillus species from section Flavi.</title>
        <authorList>
            <consortium name="DOE Joint Genome Institute"/>
            <person name="Kjaerbolling I."/>
            <person name="Vesth T."/>
            <person name="Frisvad J.C."/>
            <person name="Nybo J.L."/>
            <person name="Theobald S."/>
            <person name="Kildgaard S."/>
            <person name="Isbrandt T."/>
            <person name="Kuo A."/>
            <person name="Sato A."/>
            <person name="Lyhne E.K."/>
            <person name="Kogle M.E."/>
            <person name="Wiebenga A."/>
            <person name="Kun R.S."/>
            <person name="Lubbers R.J."/>
            <person name="Makela M.R."/>
            <person name="Barry K."/>
            <person name="Chovatia M."/>
            <person name="Clum A."/>
            <person name="Daum C."/>
            <person name="Haridas S."/>
            <person name="He G."/>
            <person name="LaButti K."/>
            <person name="Lipzen A."/>
            <person name="Mondo S."/>
            <person name="Riley R."/>
            <person name="Salamov A."/>
            <person name="Simmons B.A."/>
            <person name="Magnuson J.K."/>
            <person name="Henrissat B."/>
            <person name="Mortensen U.H."/>
            <person name="Larsen T.O."/>
            <person name="Devries R.P."/>
            <person name="Grigoriev I.V."/>
            <person name="Machida M."/>
            <person name="Baker S.E."/>
            <person name="Andersen M.R."/>
        </authorList>
    </citation>
    <scope>NUCLEOTIDE SEQUENCE [LARGE SCALE GENOMIC DNA]</scope>
    <source>
        <strain evidence="5 6">CBS 151.66</strain>
    </source>
</reference>
<feature type="signal peptide" evidence="3">
    <location>
        <begin position="1"/>
        <end position="21"/>
    </location>
</feature>
<feature type="region of interest" description="Disordered" evidence="2">
    <location>
        <begin position="372"/>
        <end position="430"/>
    </location>
</feature>
<dbReference type="AlphaFoldDB" id="A0A5N5X460"/>
<gene>
    <name evidence="5" type="ORF">BDV29DRAFT_171852</name>
</gene>
<dbReference type="EMBL" id="ML732193">
    <property type="protein sequence ID" value="KAB8075511.1"/>
    <property type="molecule type" value="Genomic_DNA"/>
</dbReference>
<keyword evidence="1" id="KW-0175">Coiled coil</keyword>
<keyword evidence="6" id="KW-1185">Reference proteome</keyword>
<dbReference type="InterPro" id="IPR031348">
    <property type="entry name" value="PigL_N"/>
</dbReference>
<dbReference type="OrthoDB" id="428260at2759"/>
<evidence type="ECO:0000256" key="2">
    <source>
        <dbReference type="SAM" id="MobiDB-lite"/>
    </source>
</evidence>
<evidence type="ECO:0000313" key="6">
    <source>
        <dbReference type="Proteomes" id="UP000326565"/>
    </source>
</evidence>